<dbReference type="InterPro" id="IPR018510">
    <property type="entry name" value="DAP_epimerase_AS"/>
</dbReference>
<comment type="pathway">
    <text evidence="2 11">Amino-acid biosynthesis; L-lysine biosynthesis via DAP pathway; DL-2,6-diaminopimelate from LL-2,6-diaminopimelate: step 1/1.</text>
</comment>
<reference evidence="13 14" key="1">
    <citation type="submission" date="2016-11" db="EMBL/GenBank/DDBJ databases">
        <authorList>
            <person name="Jaros S."/>
            <person name="Januszkiewicz K."/>
            <person name="Wedrychowicz H."/>
        </authorList>
    </citation>
    <scope>NUCLEOTIDE SEQUENCE [LARGE SCALE GENOMIC DNA]</scope>
    <source>
        <strain evidence="13 14">DSM 16917</strain>
    </source>
</reference>
<feature type="site" description="Could be important to modulate the pK values of the two catalytic cysteine residues" evidence="11">
    <location>
        <position position="162"/>
    </location>
</feature>
<evidence type="ECO:0000256" key="6">
    <source>
        <dbReference type="ARBA" id="ARBA00022605"/>
    </source>
</evidence>
<name>A0A1M5XR07_9GAMM</name>
<protein>
    <recommendedName>
        <fullName evidence="10 11">Diaminopimelate epimerase</fullName>
        <shortName evidence="11">DAP epimerase</shortName>
        <ecNumber evidence="4 11">5.1.1.7</ecNumber>
    </recommendedName>
    <alternativeName>
        <fullName evidence="11">PLP-independent amino acid racemase</fullName>
    </alternativeName>
</protein>
<feature type="binding site" evidence="11">
    <location>
        <position position="67"/>
    </location>
    <ligand>
        <name>substrate</name>
    </ligand>
</feature>
<gene>
    <name evidence="11" type="primary">dapF</name>
    <name evidence="13" type="ORF">SAMN02745129_3625</name>
</gene>
<dbReference type="Pfam" id="PF01678">
    <property type="entry name" value="DAP_epimerase"/>
    <property type="match status" value="2"/>
</dbReference>
<feature type="binding site" evidence="11">
    <location>
        <position position="193"/>
    </location>
    <ligand>
        <name>substrate</name>
    </ligand>
</feature>
<dbReference type="EMBL" id="FQXG01000006">
    <property type="protein sequence ID" value="SHI02267.1"/>
    <property type="molecule type" value="Genomic_DNA"/>
</dbReference>
<dbReference type="EC" id="5.1.1.7" evidence="4 11"/>
<feature type="active site" evidence="12">
    <location>
        <position position="76"/>
    </location>
</feature>
<feature type="site" description="Important for dimerization" evidence="11">
    <location>
        <position position="271"/>
    </location>
</feature>
<feature type="binding site" evidence="11">
    <location>
        <position position="47"/>
    </location>
    <ligand>
        <name>substrate</name>
    </ligand>
</feature>
<keyword evidence="8 11" id="KW-0413">Isomerase</keyword>
<dbReference type="Proteomes" id="UP000184268">
    <property type="component" value="Unassembled WGS sequence"/>
</dbReference>
<dbReference type="SUPFAM" id="SSF54506">
    <property type="entry name" value="Diaminopimelate epimerase-like"/>
    <property type="match status" value="1"/>
</dbReference>
<feature type="binding site" evidence="11">
    <location>
        <begin position="221"/>
        <end position="222"/>
    </location>
    <ligand>
        <name>substrate</name>
    </ligand>
</feature>
<dbReference type="Gene3D" id="3.10.310.10">
    <property type="entry name" value="Diaminopimelate Epimerase, Chain A, domain 1"/>
    <property type="match status" value="2"/>
</dbReference>
<dbReference type="FunFam" id="3.10.310.10:FF:000002">
    <property type="entry name" value="Diaminopimelate epimerase"/>
    <property type="match status" value="1"/>
</dbReference>
<dbReference type="FunFam" id="3.10.310.10:FF:000001">
    <property type="entry name" value="Diaminopimelate epimerase"/>
    <property type="match status" value="1"/>
</dbReference>
<dbReference type="GO" id="GO:0009089">
    <property type="term" value="P:lysine biosynthetic process via diaminopimelate"/>
    <property type="evidence" value="ECO:0007669"/>
    <property type="project" value="UniProtKB-UniRule"/>
</dbReference>
<evidence type="ECO:0000256" key="12">
    <source>
        <dbReference type="PROSITE-ProRule" id="PRU10125"/>
    </source>
</evidence>
<feature type="binding site" evidence="11">
    <location>
        <position position="160"/>
    </location>
    <ligand>
        <name>substrate</name>
    </ligand>
</feature>
<evidence type="ECO:0000256" key="11">
    <source>
        <dbReference type="HAMAP-Rule" id="MF_00197"/>
    </source>
</evidence>
<dbReference type="AlphaFoldDB" id="A0A1M5XR07"/>
<feature type="active site" description="Proton acceptor" evidence="11">
    <location>
        <position position="220"/>
    </location>
</feature>
<dbReference type="GO" id="GO:0008837">
    <property type="term" value="F:diaminopimelate epimerase activity"/>
    <property type="evidence" value="ECO:0007669"/>
    <property type="project" value="UniProtKB-UniRule"/>
</dbReference>
<comment type="catalytic activity">
    <reaction evidence="9 11">
        <text>(2S,6S)-2,6-diaminopimelate = meso-2,6-diaminopimelate</text>
        <dbReference type="Rhea" id="RHEA:15393"/>
        <dbReference type="ChEBI" id="CHEBI:57609"/>
        <dbReference type="ChEBI" id="CHEBI:57791"/>
        <dbReference type="EC" id="5.1.1.7"/>
    </reaction>
</comment>
<evidence type="ECO:0000256" key="9">
    <source>
        <dbReference type="ARBA" id="ARBA00051712"/>
    </source>
</evidence>
<feature type="binding site" evidence="11">
    <location>
        <begin position="77"/>
        <end position="78"/>
    </location>
    <ligand>
        <name>substrate</name>
    </ligand>
</feature>
<evidence type="ECO:0000256" key="8">
    <source>
        <dbReference type="ARBA" id="ARBA00023235"/>
    </source>
</evidence>
<evidence type="ECO:0000256" key="7">
    <source>
        <dbReference type="ARBA" id="ARBA00023154"/>
    </source>
</evidence>
<evidence type="ECO:0000256" key="2">
    <source>
        <dbReference type="ARBA" id="ARBA00005196"/>
    </source>
</evidence>
<comment type="subunit">
    <text evidence="11">Homodimer.</text>
</comment>
<evidence type="ECO:0000256" key="10">
    <source>
        <dbReference type="ARBA" id="ARBA00074775"/>
    </source>
</evidence>
<keyword evidence="5 11" id="KW-0963">Cytoplasm</keyword>
<dbReference type="PROSITE" id="PS01326">
    <property type="entry name" value="DAP_EPIMERASE"/>
    <property type="match status" value="1"/>
</dbReference>
<keyword evidence="6 11" id="KW-0028">Amino-acid biosynthesis</keyword>
<proteinExistence type="inferred from homology"/>
<keyword evidence="7 11" id="KW-0457">Lysine biosynthesis</keyword>
<accession>A0A1M5XR07</accession>
<dbReference type="UniPathway" id="UPA00034">
    <property type="reaction ID" value="UER00025"/>
</dbReference>
<evidence type="ECO:0000256" key="5">
    <source>
        <dbReference type="ARBA" id="ARBA00022490"/>
    </source>
</evidence>
<keyword evidence="14" id="KW-1185">Reference proteome</keyword>
<comment type="similarity">
    <text evidence="3 11">Belongs to the diaminopimelate epimerase family.</text>
</comment>
<dbReference type="GO" id="GO:0005829">
    <property type="term" value="C:cytosol"/>
    <property type="evidence" value="ECO:0007669"/>
    <property type="project" value="TreeGrafter"/>
</dbReference>
<evidence type="ECO:0000313" key="14">
    <source>
        <dbReference type="Proteomes" id="UP000184268"/>
    </source>
</evidence>
<feature type="site" description="Could be important to modulate the pK values of the two catalytic cysteine residues" evidence="11">
    <location>
        <position position="211"/>
    </location>
</feature>
<dbReference type="HAMAP" id="MF_00197">
    <property type="entry name" value="DAP_epimerase"/>
    <property type="match status" value="1"/>
</dbReference>
<sequence length="277" mass="30270">MILVKFSKMHGLGNDFMVVDGVTQNLYLSPEAIRRLSDRNTGVGFDQLLLVEPPYDPDLDFHYRIFNADGSEVEQCGNGARCFARFVRLKGLVNRDVIKVSTQRGKLSLKLEGADQVSVNMGVPDFAPASLPFRAKKEEKTYLLPTELQTVLAGAVSMGNPHCVLKVDDVDSAPVETLGPLLERHERFPKGVNVGFMQVLSRDHIRLRVFERGVGETRACGTGACAAAVIGQYQGILADKVKVELPGGSLQIRWGGPGKPVHMVGPATHVYDGQMQL</sequence>
<dbReference type="NCBIfam" id="TIGR00652">
    <property type="entry name" value="DapF"/>
    <property type="match status" value="1"/>
</dbReference>
<dbReference type="STRING" id="299255.SAMN02745129_3625"/>
<evidence type="ECO:0000256" key="1">
    <source>
        <dbReference type="ARBA" id="ARBA00004496"/>
    </source>
</evidence>
<feature type="binding site" evidence="11">
    <location>
        <begin position="211"/>
        <end position="212"/>
    </location>
    <ligand>
        <name>substrate</name>
    </ligand>
</feature>
<dbReference type="PANTHER" id="PTHR31689">
    <property type="entry name" value="DIAMINOPIMELATE EPIMERASE, CHLOROPLASTIC"/>
    <property type="match status" value="1"/>
</dbReference>
<evidence type="ECO:0000256" key="4">
    <source>
        <dbReference type="ARBA" id="ARBA00013080"/>
    </source>
</evidence>
<comment type="function">
    <text evidence="11">Catalyzes the stereoinversion of LL-2,6-diaminopimelate (L,L-DAP) to meso-diaminopimelate (meso-DAP), a precursor of L-lysine and an essential component of the bacterial peptidoglycan.</text>
</comment>
<organism evidence="13 14">
    <name type="scientific">Ferrimonas marina</name>
    <dbReference type="NCBI Taxonomy" id="299255"/>
    <lineage>
        <taxon>Bacteria</taxon>
        <taxon>Pseudomonadati</taxon>
        <taxon>Pseudomonadota</taxon>
        <taxon>Gammaproteobacteria</taxon>
        <taxon>Alteromonadales</taxon>
        <taxon>Ferrimonadaceae</taxon>
        <taxon>Ferrimonas</taxon>
    </lineage>
</organism>
<dbReference type="InterPro" id="IPR001653">
    <property type="entry name" value="DAP_epimerase_DapF"/>
</dbReference>
<feature type="binding site" evidence="11">
    <location>
        <position position="14"/>
    </location>
    <ligand>
        <name>substrate</name>
    </ligand>
</feature>
<dbReference type="PANTHER" id="PTHR31689:SF0">
    <property type="entry name" value="DIAMINOPIMELATE EPIMERASE"/>
    <property type="match status" value="1"/>
</dbReference>
<comment type="subcellular location">
    <subcellularLocation>
        <location evidence="1 11">Cytoplasm</location>
    </subcellularLocation>
</comment>
<evidence type="ECO:0000256" key="3">
    <source>
        <dbReference type="ARBA" id="ARBA00010219"/>
    </source>
</evidence>
<feature type="active site" description="Proton donor" evidence="11">
    <location>
        <position position="76"/>
    </location>
</feature>
<evidence type="ECO:0000313" key="13">
    <source>
        <dbReference type="EMBL" id="SHI02267.1"/>
    </source>
</evidence>